<evidence type="ECO:0000259" key="8">
    <source>
        <dbReference type="Pfam" id="PF25917"/>
    </source>
</evidence>
<gene>
    <name evidence="9" type="ORF">O970_04020</name>
</gene>
<feature type="domain" description="Multidrug resistance protein MdtA-like barrel-sandwich hybrid" evidence="8">
    <location>
        <begin position="21"/>
        <end position="249"/>
    </location>
</feature>
<dbReference type="InterPro" id="IPR058624">
    <property type="entry name" value="MdtA-like_HH"/>
</dbReference>
<evidence type="ECO:0000259" key="7">
    <source>
        <dbReference type="Pfam" id="PF25876"/>
    </source>
</evidence>
<proteinExistence type="inferred from homology"/>
<dbReference type="PANTHER" id="PTHR30386:SF26">
    <property type="entry name" value="TRANSPORT PROTEIN COMB"/>
    <property type="match status" value="1"/>
</dbReference>
<feature type="coiled-coil region" evidence="6">
    <location>
        <begin position="94"/>
        <end position="152"/>
    </location>
</feature>
<keyword evidence="6" id="KW-0175">Coiled coil</keyword>
<dbReference type="InterPro" id="IPR050739">
    <property type="entry name" value="MFP"/>
</dbReference>
<comment type="subcellular location">
    <subcellularLocation>
        <location evidence="1">Membrane</location>
        <topology evidence="1">Single-pass membrane protein</topology>
    </subcellularLocation>
</comment>
<keyword evidence="4" id="KW-1133">Transmembrane helix</keyword>
<protein>
    <submittedName>
        <fullName evidence="9">Biotin/lipoyl-binding protein</fullName>
    </submittedName>
</protein>
<dbReference type="SUPFAM" id="SSF111369">
    <property type="entry name" value="HlyD-like secretion proteins"/>
    <property type="match status" value="3"/>
</dbReference>
<evidence type="ECO:0000313" key="9">
    <source>
        <dbReference type="EMBL" id="TEA27387.1"/>
    </source>
</evidence>
<keyword evidence="10" id="KW-1185">Reference proteome</keyword>
<keyword evidence="5" id="KW-0472">Membrane</keyword>
<keyword evidence="3" id="KW-0812">Transmembrane</keyword>
<dbReference type="Gene3D" id="1.10.287.470">
    <property type="entry name" value="Helix hairpin bin"/>
    <property type="match status" value="1"/>
</dbReference>
<evidence type="ECO:0000256" key="5">
    <source>
        <dbReference type="ARBA" id="ARBA00023136"/>
    </source>
</evidence>
<accession>A0AB94ID87</accession>
<evidence type="ECO:0000256" key="1">
    <source>
        <dbReference type="ARBA" id="ARBA00004167"/>
    </source>
</evidence>
<dbReference type="InterPro" id="IPR058625">
    <property type="entry name" value="MdtA-like_BSH"/>
</dbReference>
<evidence type="ECO:0000313" key="10">
    <source>
        <dbReference type="Proteomes" id="UP000506160"/>
    </source>
</evidence>
<feature type="domain" description="Multidrug resistance protein MdtA-like alpha-helical hairpin" evidence="7">
    <location>
        <begin position="95"/>
        <end position="153"/>
    </location>
</feature>
<dbReference type="Pfam" id="PF25917">
    <property type="entry name" value="BSH_RND"/>
    <property type="match status" value="1"/>
</dbReference>
<evidence type="ECO:0000256" key="2">
    <source>
        <dbReference type="ARBA" id="ARBA00009477"/>
    </source>
</evidence>
<evidence type="ECO:0000256" key="3">
    <source>
        <dbReference type="ARBA" id="ARBA00022692"/>
    </source>
</evidence>
<dbReference type="PANTHER" id="PTHR30386">
    <property type="entry name" value="MEMBRANE FUSION SUBUNIT OF EMRAB-TOLC MULTIDRUG EFFLUX PUMP"/>
    <property type="match status" value="1"/>
</dbReference>
<dbReference type="EMBL" id="AWGA01000043">
    <property type="protein sequence ID" value="TEA27387.1"/>
    <property type="molecule type" value="Genomic_DNA"/>
</dbReference>
<reference evidence="9 10" key="1">
    <citation type="journal article" date="2014" name="Appl. Environ. Microbiol.">
        <title>Genomic features of a bumble bee symbiont reflect its host environment.</title>
        <authorList>
            <person name="Martinson V.G."/>
            <person name="Magoc T."/>
            <person name="Koch H."/>
            <person name="Salzberg S.L."/>
            <person name="Moran N.A."/>
        </authorList>
    </citation>
    <scope>NUCLEOTIDE SEQUENCE [LARGE SCALE GENOMIC DNA]</scope>
    <source>
        <strain evidence="9 10">Bimp</strain>
    </source>
</reference>
<dbReference type="Pfam" id="PF25876">
    <property type="entry name" value="HH_MFP_RND"/>
    <property type="match status" value="1"/>
</dbReference>
<comment type="caution">
    <text evidence="9">The sequence shown here is derived from an EMBL/GenBank/DDBJ whole genome shotgun (WGS) entry which is preliminary data.</text>
</comment>
<comment type="similarity">
    <text evidence="2">Belongs to the membrane fusion protein (MFP) (TC 8.A.1) family.</text>
</comment>
<evidence type="ECO:0000256" key="4">
    <source>
        <dbReference type="ARBA" id="ARBA00022989"/>
    </source>
</evidence>
<dbReference type="AlphaFoldDB" id="A0AB94ID87"/>
<feature type="coiled-coil region" evidence="6">
    <location>
        <begin position="182"/>
        <end position="223"/>
    </location>
</feature>
<dbReference type="Proteomes" id="UP000506160">
    <property type="component" value="Unassembled WGS sequence"/>
</dbReference>
<sequence>MAKSLKSGVLTADEINIAFQNVGGKVMKRQVQESQQVKKGDILMVLDDTDTALAIDRLKAQVAGQQALVQQETTAIDIEKADIDLQEISTWRKIEEMQANLEAAQASKALASIEFDRYAKLGKTDNVSKSALDNIRNTLKSAQMNVIKLESQLATLTIGATPAQMNQFNQTKKAEGMRLQSIVNARAKLENRTNQLAQLTAQLAQSQAQLKQQQINYQRLTLVAPESGKILKLFYEEGELVPAGAPAVLLETDRKYVDIYVNEMMVNDYQPGTILTAQVPALDTQVKGTVRFATAAPSFADLRMTRERGQADLTSYQVRVYMQDIPKLLTGMTIEVNDAKHR</sequence>
<name>A0AB94ID87_9GAMM</name>
<evidence type="ECO:0000256" key="6">
    <source>
        <dbReference type="SAM" id="Coils"/>
    </source>
</evidence>
<dbReference type="GO" id="GO:0016020">
    <property type="term" value="C:membrane"/>
    <property type="evidence" value="ECO:0007669"/>
    <property type="project" value="UniProtKB-SubCell"/>
</dbReference>
<dbReference type="Gene3D" id="2.40.50.100">
    <property type="match status" value="2"/>
</dbReference>
<organism evidence="9 10">
    <name type="scientific">Candidatus Schmidhempelia bombi str. Bimp</name>
    <dbReference type="NCBI Taxonomy" id="1387197"/>
    <lineage>
        <taxon>Bacteria</taxon>
        <taxon>Pseudomonadati</taxon>
        <taxon>Pseudomonadota</taxon>
        <taxon>Gammaproteobacteria</taxon>
        <taxon>Orbales</taxon>
        <taxon>Orbaceae</taxon>
        <taxon>Candidatus Schmidhempelia</taxon>
    </lineage>
</organism>